<comment type="caution">
    <text evidence="11">The sequence shown here is derived from an EMBL/GenBank/DDBJ whole genome shotgun (WGS) entry which is preliminary data.</text>
</comment>
<evidence type="ECO:0000256" key="6">
    <source>
        <dbReference type="ARBA" id="ARBA00034617"/>
    </source>
</evidence>
<dbReference type="GO" id="GO:0005694">
    <property type="term" value="C:chromosome"/>
    <property type="evidence" value="ECO:0007669"/>
    <property type="project" value="TreeGrafter"/>
</dbReference>
<gene>
    <name evidence="11" type="ORF">Glove_365g52</name>
</gene>
<dbReference type="Proteomes" id="UP000266861">
    <property type="component" value="Unassembled WGS sequence"/>
</dbReference>
<keyword evidence="12" id="KW-1185">Reference proteome</keyword>
<evidence type="ECO:0000256" key="4">
    <source>
        <dbReference type="ARBA" id="ARBA00023125"/>
    </source>
</evidence>
<dbReference type="EC" id="5.6.2.4" evidence="7"/>
<dbReference type="InterPro" id="IPR011545">
    <property type="entry name" value="DEAD/DEAH_box_helicase_dom"/>
</dbReference>
<dbReference type="Gene3D" id="3.40.50.300">
    <property type="entry name" value="P-loop containing nucleotide triphosphate hydrolases"/>
    <property type="match status" value="2"/>
</dbReference>
<evidence type="ECO:0000256" key="7">
    <source>
        <dbReference type="ARBA" id="ARBA00034808"/>
    </source>
</evidence>
<feature type="coiled-coil region" evidence="8">
    <location>
        <begin position="182"/>
        <end position="216"/>
    </location>
</feature>
<keyword evidence="4" id="KW-0238">DNA-binding</keyword>
<dbReference type="PROSITE" id="PS51192">
    <property type="entry name" value="HELICASE_ATP_BIND_1"/>
    <property type="match status" value="1"/>
</dbReference>
<dbReference type="InterPro" id="IPR036388">
    <property type="entry name" value="WH-like_DNA-bd_sf"/>
</dbReference>
<evidence type="ECO:0000256" key="1">
    <source>
        <dbReference type="ARBA" id="ARBA00005446"/>
    </source>
</evidence>
<dbReference type="SMART" id="SM00490">
    <property type="entry name" value="HELICc"/>
    <property type="match status" value="1"/>
</dbReference>
<evidence type="ECO:0000256" key="8">
    <source>
        <dbReference type="SAM" id="Coils"/>
    </source>
</evidence>
<name>A0A397HBW0_9GLOM</name>
<protein>
    <recommendedName>
        <fullName evidence="7">DNA 3'-5' helicase</fullName>
        <ecNumber evidence="7">5.6.2.4</ecNumber>
    </recommendedName>
</protein>
<dbReference type="InterPro" id="IPR001650">
    <property type="entry name" value="Helicase_C-like"/>
</dbReference>
<dbReference type="EMBL" id="PQFF01000331">
    <property type="protein sequence ID" value="RHZ59174.1"/>
    <property type="molecule type" value="Genomic_DNA"/>
</dbReference>
<comment type="catalytic activity">
    <reaction evidence="6">
        <text>Couples ATP hydrolysis with the unwinding of duplex DNA by translocating in the 3'-5' direction.</text>
        <dbReference type="EC" id="5.6.2.4"/>
    </reaction>
</comment>
<sequence length="1277" mass="146612">MNKSQWFETLLSSNNNYKLYSRANGSHLIMDTTTILQVLDIHSQHIDIIYNNNATYYHIKVSEEKMWVPILPGFTIFTNVKNNIYQLSIGDFSKIIASNTQSDRFQSLLMYINCRGKISIPYLLGFNIPGIKIIKVVQRKAKRLHSELEDSSPTLIREGFLVATGETKYVNYEDFMILLIENKQIKQQLYNANRQIKCLKQKLDKFKREQNEKDDDENGETLISCINNIIKDSKLGSTILISTEQFLSLILQQSCNYCGEACFPYKKSKVSTMGFSVRISIICKSCETYNEFTNELLGLNFNQYVATAGLVGGTNRRSLQMVFSCVGITLQLGKVIFYQRQAFTFGEIIKAAETISFDCSWSHVRNAQQASGEIIYDGRDVEGYSYKPIIAFHVVEKTRKTKTKDGNERIIRKGNFDLSSRQMEHAILIALIEKLTCTLEEQDILLNITIDGDLDSNKTLGNVGIINQIFADLKHLTKNIHKNLKKYTKWQEFEQHIMNYFSACIYTAGLRKTNEENCNLQEKDIRYIQIEGLLQHLCNNHDLCWPEVCWIKQNPEIQLREPTLQLYTNTEHNQFKTMLEFIFKLPFGQGIGTTTRTSQNEAFNRVKLVYTSKLIDYPVSYQSRHALAILHNNEGICEILRIARQVYNIPLSHQDLLNISKIKKEHDQHRINNIGRIEKRNAERAFTLQNLRNELDSFDWDQELVAYSKKTQEQIGSNSFQPSFSTLIPDFNEKTKCIACHSFPKCTARGLCRIICKSALEGIFQFSEFRNGQKEAIQSFIKNKDTFVLKQTGGGKSIALASVIVSGITIVFSPLKALVDDQVSELIKVGIPCCGLYASTAQPIHYQQKVFQKIACGLIRVIITTPEKFKFNIGFQKMLERIGNTKGIRFVIDEAHCILDQEHFRDSWNYLYNLKKIFPAVPILLLIATCQIVDIQEITLHNKEQFLNDILKIINEIKVGKCIIYCITIKRCEELLTNLQGKVSKEIISIYHGELSAKEKSNTLLLWKMGKIRIIVATNAFGMGINEPDVRAVIHAGFPISIGNLVQESGRAGRDGLPAKAIVFFNRKDIKTVMGVYMGGQESTILENEVAALNRIKYLSDAKCKIREVLFYCSTLYQCRKQIIINYFTWLEDSTPQECQICDNCIRRIVDNPIYVDIQSDMKKMLEVIDKITKTEYQITKNNIIDVFRQSQAKDIKDKFGSLKIYQEKFARKLKTKEEAFLLLDDLILRKLVEEDIILNRSSTGQTYSCSIFIFGIVENALEKANGQNWNYFIKIK</sequence>
<dbReference type="Pfam" id="PF00270">
    <property type="entry name" value="DEAD"/>
    <property type="match status" value="1"/>
</dbReference>
<evidence type="ECO:0000256" key="3">
    <source>
        <dbReference type="ARBA" id="ARBA00022840"/>
    </source>
</evidence>
<dbReference type="SUPFAM" id="SSF52540">
    <property type="entry name" value="P-loop containing nucleoside triphosphate hydrolases"/>
    <property type="match status" value="1"/>
</dbReference>
<dbReference type="InterPro" id="IPR032284">
    <property type="entry name" value="RecQ_Zn-bd"/>
</dbReference>
<dbReference type="Pfam" id="PF00271">
    <property type="entry name" value="Helicase_C"/>
    <property type="match status" value="1"/>
</dbReference>
<dbReference type="AlphaFoldDB" id="A0A397HBW0"/>
<dbReference type="GO" id="GO:0009378">
    <property type="term" value="F:four-way junction helicase activity"/>
    <property type="evidence" value="ECO:0007669"/>
    <property type="project" value="TreeGrafter"/>
</dbReference>
<evidence type="ECO:0000259" key="9">
    <source>
        <dbReference type="PROSITE" id="PS51192"/>
    </source>
</evidence>
<dbReference type="Gene3D" id="1.10.10.10">
    <property type="entry name" value="Winged helix-like DNA-binding domain superfamily/Winged helix DNA-binding domain"/>
    <property type="match status" value="1"/>
</dbReference>
<feature type="domain" description="Helicase C-terminal" evidence="10">
    <location>
        <begin position="949"/>
        <end position="1110"/>
    </location>
</feature>
<dbReference type="PANTHER" id="PTHR13710:SF105">
    <property type="entry name" value="ATP-DEPENDENT DNA HELICASE Q1"/>
    <property type="match status" value="1"/>
</dbReference>
<evidence type="ECO:0000259" key="10">
    <source>
        <dbReference type="PROSITE" id="PS51194"/>
    </source>
</evidence>
<proteinExistence type="inferred from homology"/>
<reference evidence="11 12" key="1">
    <citation type="submission" date="2018-08" db="EMBL/GenBank/DDBJ databases">
        <title>Genome and evolution of the arbuscular mycorrhizal fungus Diversispora epigaea (formerly Glomus versiforme) and its bacterial endosymbionts.</title>
        <authorList>
            <person name="Sun X."/>
            <person name="Fei Z."/>
            <person name="Harrison M."/>
        </authorList>
    </citation>
    <scope>NUCLEOTIDE SEQUENCE [LARGE SCALE GENOMIC DNA]</scope>
    <source>
        <strain evidence="11 12">IT104</strain>
    </source>
</reference>
<organism evidence="11 12">
    <name type="scientific">Diversispora epigaea</name>
    <dbReference type="NCBI Taxonomy" id="1348612"/>
    <lineage>
        <taxon>Eukaryota</taxon>
        <taxon>Fungi</taxon>
        <taxon>Fungi incertae sedis</taxon>
        <taxon>Mucoromycota</taxon>
        <taxon>Glomeromycotina</taxon>
        <taxon>Glomeromycetes</taxon>
        <taxon>Diversisporales</taxon>
        <taxon>Diversisporaceae</taxon>
        <taxon>Diversispora</taxon>
    </lineage>
</organism>
<evidence type="ECO:0000256" key="5">
    <source>
        <dbReference type="ARBA" id="ARBA00023235"/>
    </source>
</evidence>
<keyword evidence="8" id="KW-0175">Coiled coil</keyword>
<dbReference type="InterPro" id="IPR027417">
    <property type="entry name" value="P-loop_NTPase"/>
</dbReference>
<accession>A0A397HBW0</accession>
<keyword evidence="3" id="KW-0067">ATP-binding</keyword>
<dbReference type="PROSITE" id="PS51194">
    <property type="entry name" value="HELICASE_CTER"/>
    <property type="match status" value="1"/>
</dbReference>
<comment type="similarity">
    <text evidence="1">Belongs to the helicase family. RecQ subfamily.</text>
</comment>
<keyword evidence="5" id="KW-0413">Isomerase</keyword>
<dbReference type="GO" id="GO:0003677">
    <property type="term" value="F:DNA binding"/>
    <property type="evidence" value="ECO:0007669"/>
    <property type="project" value="UniProtKB-KW"/>
</dbReference>
<dbReference type="Pfam" id="PF16124">
    <property type="entry name" value="RecQ_Zn_bind"/>
    <property type="match status" value="1"/>
</dbReference>
<dbReference type="OrthoDB" id="10261556at2759"/>
<dbReference type="GO" id="GO:0005737">
    <property type="term" value="C:cytoplasm"/>
    <property type="evidence" value="ECO:0007669"/>
    <property type="project" value="TreeGrafter"/>
</dbReference>
<dbReference type="STRING" id="1348612.A0A397HBW0"/>
<dbReference type="GO" id="GO:0043138">
    <property type="term" value="F:3'-5' DNA helicase activity"/>
    <property type="evidence" value="ECO:0007669"/>
    <property type="project" value="UniProtKB-EC"/>
</dbReference>
<dbReference type="PANTHER" id="PTHR13710">
    <property type="entry name" value="DNA HELICASE RECQ FAMILY MEMBER"/>
    <property type="match status" value="1"/>
</dbReference>
<dbReference type="SMART" id="SM00487">
    <property type="entry name" value="DEXDc"/>
    <property type="match status" value="1"/>
</dbReference>
<dbReference type="InterPro" id="IPR014001">
    <property type="entry name" value="Helicase_ATP-bd"/>
</dbReference>
<feature type="domain" description="Helicase ATP-binding" evidence="9">
    <location>
        <begin position="777"/>
        <end position="948"/>
    </location>
</feature>
<keyword evidence="2" id="KW-0547">Nucleotide-binding</keyword>
<evidence type="ECO:0000313" key="11">
    <source>
        <dbReference type="EMBL" id="RHZ59174.1"/>
    </source>
</evidence>
<evidence type="ECO:0000313" key="12">
    <source>
        <dbReference type="Proteomes" id="UP000266861"/>
    </source>
</evidence>
<dbReference type="GO" id="GO:0000724">
    <property type="term" value="P:double-strand break repair via homologous recombination"/>
    <property type="evidence" value="ECO:0007669"/>
    <property type="project" value="TreeGrafter"/>
</dbReference>
<evidence type="ECO:0000256" key="2">
    <source>
        <dbReference type="ARBA" id="ARBA00022741"/>
    </source>
</evidence>
<dbReference type="GO" id="GO:0005524">
    <property type="term" value="F:ATP binding"/>
    <property type="evidence" value="ECO:0007669"/>
    <property type="project" value="UniProtKB-KW"/>
</dbReference>